<keyword evidence="4" id="KW-1185">Reference proteome</keyword>
<dbReference type="GO" id="GO:0003700">
    <property type="term" value="F:DNA-binding transcription factor activity"/>
    <property type="evidence" value="ECO:0007669"/>
    <property type="project" value="InterPro"/>
</dbReference>
<dbReference type="RefSeq" id="XP_007720188.1">
    <property type="nucleotide sequence ID" value="XM_007721998.1"/>
</dbReference>
<feature type="compositionally biased region" description="Low complexity" evidence="1">
    <location>
        <begin position="498"/>
        <end position="521"/>
    </location>
</feature>
<feature type="compositionally biased region" description="Low complexity" evidence="1">
    <location>
        <begin position="222"/>
        <end position="231"/>
    </location>
</feature>
<accession>W9ZNA8</accession>
<feature type="domain" description="BZIP" evidence="2">
    <location>
        <begin position="348"/>
        <end position="362"/>
    </location>
</feature>
<feature type="region of interest" description="Disordered" evidence="1">
    <location>
        <begin position="1"/>
        <end position="268"/>
    </location>
</feature>
<reference evidence="3 4" key="1">
    <citation type="submission" date="2013-03" db="EMBL/GenBank/DDBJ databases">
        <title>The Genome Sequence of Capronia coronata CBS 617.96.</title>
        <authorList>
            <consortium name="The Broad Institute Genomics Platform"/>
            <person name="Cuomo C."/>
            <person name="de Hoog S."/>
            <person name="Gorbushina A."/>
            <person name="Walker B."/>
            <person name="Young S.K."/>
            <person name="Zeng Q."/>
            <person name="Gargeya S."/>
            <person name="Fitzgerald M."/>
            <person name="Haas B."/>
            <person name="Abouelleil A."/>
            <person name="Allen A.W."/>
            <person name="Alvarado L."/>
            <person name="Arachchi H.M."/>
            <person name="Berlin A.M."/>
            <person name="Chapman S.B."/>
            <person name="Gainer-Dewar J."/>
            <person name="Goldberg J."/>
            <person name="Griggs A."/>
            <person name="Gujja S."/>
            <person name="Hansen M."/>
            <person name="Howarth C."/>
            <person name="Imamovic A."/>
            <person name="Ireland A."/>
            <person name="Larimer J."/>
            <person name="McCowan C."/>
            <person name="Murphy C."/>
            <person name="Pearson M."/>
            <person name="Poon T.W."/>
            <person name="Priest M."/>
            <person name="Roberts A."/>
            <person name="Saif S."/>
            <person name="Shea T."/>
            <person name="Sisk P."/>
            <person name="Sykes S."/>
            <person name="Wortman J."/>
            <person name="Nusbaum C."/>
            <person name="Birren B."/>
        </authorList>
    </citation>
    <scope>NUCLEOTIDE SEQUENCE [LARGE SCALE GENOMIC DNA]</scope>
    <source>
        <strain evidence="3 4">CBS 617.96</strain>
    </source>
</reference>
<feature type="region of interest" description="Disordered" evidence="1">
    <location>
        <begin position="344"/>
        <end position="376"/>
    </location>
</feature>
<dbReference type="HOGENOM" id="CLU_527858_0_0_1"/>
<dbReference type="OrthoDB" id="2247093at2759"/>
<dbReference type="AlphaFoldDB" id="W9ZNA8"/>
<dbReference type="eggNOG" id="ENOG502S3WG">
    <property type="taxonomic scope" value="Eukaryota"/>
</dbReference>
<gene>
    <name evidence="3" type="ORF">A1O1_01084</name>
</gene>
<evidence type="ECO:0000256" key="1">
    <source>
        <dbReference type="SAM" id="MobiDB-lite"/>
    </source>
</evidence>
<evidence type="ECO:0000313" key="4">
    <source>
        <dbReference type="Proteomes" id="UP000019484"/>
    </source>
</evidence>
<organism evidence="3 4">
    <name type="scientific">Capronia coronata CBS 617.96</name>
    <dbReference type="NCBI Taxonomy" id="1182541"/>
    <lineage>
        <taxon>Eukaryota</taxon>
        <taxon>Fungi</taxon>
        <taxon>Dikarya</taxon>
        <taxon>Ascomycota</taxon>
        <taxon>Pezizomycotina</taxon>
        <taxon>Eurotiomycetes</taxon>
        <taxon>Chaetothyriomycetidae</taxon>
        <taxon>Chaetothyriales</taxon>
        <taxon>Herpotrichiellaceae</taxon>
        <taxon>Capronia</taxon>
    </lineage>
</organism>
<dbReference type="InterPro" id="IPR004827">
    <property type="entry name" value="bZIP"/>
</dbReference>
<feature type="compositionally biased region" description="Polar residues" evidence="1">
    <location>
        <begin position="179"/>
        <end position="191"/>
    </location>
</feature>
<feature type="compositionally biased region" description="Basic and acidic residues" evidence="1">
    <location>
        <begin position="130"/>
        <end position="148"/>
    </location>
</feature>
<feature type="compositionally biased region" description="Low complexity" evidence="1">
    <location>
        <begin position="29"/>
        <end position="44"/>
    </location>
</feature>
<dbReference type="Gene3D" id="1.20.5.170">
    <property type="match status" value="1"/>
</dbReference>
<evidence type="ECO:0000259" key="2">
    <source>
        <dbReference type="PROSITE" id="PS00036"/>
    </source>
</evidence>
<sequence length="540" mass="58223">MSQSSHTTDRPANKSPHAAERHNPPPQPSSASADSSRPSTASAARTEAHDLYGGYASSVRPVGDVNVSTGPRSRRPSTEPMSNQPPSRPLGMDSILNPQAESEPINPSHVRPMYPSGRSVAATLVPRPSESPRGRKRTDPRSPTREDDQFTSAPVGRRVLTPKSPAVRAASLGAKRNPLLTSSVHSLQPSAGSGGRVYTAEPGPYRSSDIPPLPPLAIATGPSLPSLAPLEPARHGPPTHGLQSPGRGYETLNTLPSEPSSASQTSYGQMEQISPIYRYGIGRAPSQPPTGFRVLPAGIMGGYQAHGPHEGYQSAQPSYQMTLDTDQGPMVVPVQLDLQQASKVADEKRKRNAGASARFRARRKEKEKEASHTISGLQQELRDLAEERDFYLSERNFFRDLASQHISPRLLQRPPSPRHRRLLSATGPSANSGVANASPREEEPYPEFSESGSTAQRRRTGDYQPFFLGRQTHSPSTSSSGAAFPVETTLPPPPRPGGPSSYGPPRSLPTGSVPPSTTPTTQAQSYNSFRRGFFDRPWNR</sequence>
<dbReference type="GeneID" id="19155987"/>
<name>W9ZNA8_9EURO</name>
<dbReference type="CDD" id="cd14705">
    <property type="entry name" value="bZIP_Zip1"/>
    <property type="match status" value="1"/>
</dbReference>
<proteinExistence type="predicted"/>
<evidence type="ECO:0000313" key="3">
    <source>
        <dbReference type="EMBL" id="EXJ95959.1"/>
    </source>
</evidence>
<feature type="region of interest" description="Disordered" evidence="1">
    <location>
        <begin position="408"/>
        <end position="540"/>
    </location>
</feature>
<dbReference type="PROSITE" id="PS00036">
    <property type="entry name" value="BZIP_BASIC"/>
    <property type="match status" value="1"/>
</dbReference>
<feature type="compositionally biased region" description="Polar residues" evidence="1">
    <location>
        <begin position="251"/>
        <end position="268"/>
    </location>
</feature>
<feature type="compositionally biased region" description="Basic and acidic residues" evidence="1">
    <location>
        <begin position="7"/>
        <end position="23"/>
    </location>
</feature>
<comment type="caution">
    <text evidence="3">The sequence shown here is derived from an EMBL/GenBank/DDBJ whole genome shotgun (WGS) entry which is preliminary data.</text>
</comment>
<feature type="compositionally biased region" description="Polar residues" evidence="1">
    <location>
        <begin position="426"/>
        <end position="435"/>
    </location>
</feature>
<dbReference type="EMBL" id="AMWN01000001">
    <property type="protein sequence ID" value="EXJ95959.1"/>
    <property type="molecule type" value="Genomic_DNA"/>
</dbReference>
<feature type="compositionally biased region" description="Polar residues" evidence="1">
    <location>
        <begin position="471"/>
        <end position="481"/>
    </location>
</feature>
<dbReference type="Proteomes" id="UP000019484">
    <property type="component" value="Unassembled WGS sequence"/>
</dbReference>
<protein>
    <recommendedName>
        <fullName evidence="2">BZIP domain-containing protein</fullName>
    </recommendedName>
</protein>